<keyword evidence="2" id="KW-1185">Reference proteome</keyword>
<dbReference type="EMBL" id="CP030840">
    <property type="protein sequence ID" value="AXC15157.1"/>
    <property type="molecule type" value="Genomic_DNA"/>
</dbReference>
<accession>A0A2Z5G8K7</accession>
<evidence type="ECO:0000313" key="2">
    <source>
        <dbReference type="Proteomes" id="UP000253606"/>
    </source>
</evidence>
<gene>
    <name evidence="1" type="ORF">ACPOL_5913</name>
</gene>
<proteinExistence type="predicted"/>
<name>A0A2Z5G8K7_9BACT</name>
<evidence type="ECO:0000313" key="1">
    <source>
        <dbReference type="EMBL" id="AXC15157.1"/>
    </source>
</evidence>
<dbReference type="Proteomes" id="UP000253606">
    <property type="component" value="Chromosome"/>
</dbReference>
<organism evidence="1 2">
    <name type="scientific">Acidisarcina polymorpha</name>
    <dbReference type="NCBI Taxonomy" id="2211140"/>
    <lineage>
        <taxon>Bacteria</taxon>
        <taxon>Pseudomonadati</taxon>
        <taxon>Acidobacteriota</taxon>
        <taxon>Terriglobia</taxon>
        <taxon>Terriglobales</taxon>
        <taxon>Acidobacteriaceae</taxon>
        <taxon>Acidisarcina</taxon>
    </lineage>
</organism>
<dbReference type="KEGG" id="abas:ACPOL_5913"/>
<dbReference type="AlphaFoldDB" id="A0A2Z5G8K7"/>
<sequence length="54" mass="6344">MKQGSKLKEFAQLNWLRFLRGFELLKAFDGTVFALYSPNRGVDAMDRERMLPHN</sequence>
<protein>
    <submittedName>
        <fullName evidence="1">Uncharacterized protein</fullName>
    </submittedName>
</protein>
<reference evidence="1 2" key="1">
    <citation type="journal article" date="2018" name="Front. Microbiol.">
        <title>Hydrolytic Capabilities as a Key to Environmental Success: Chitinolytic and Cellulolytic Acidobacteria From Acidic Sub-arctic Soils and Boreal Peatlands.</title>
        <authorList>
            <person name="Belova S.E."/>
            <person name="Ravin N.V."/>
            <person name="Pankratov T.A."/>
            <person name="Rakitin A.L."/>
            <person name="Ivanova A.A."/>
            <person name="Beletsky A.V."/>
            <person name="Mardanov A.V."/>
            <person name="Sinninghe Damste J.S."/>
            <person name="Dedysh S.N."/>
        </authorList>
    </citation>
    <scope>NUCLEOTIDE SEQUENCE [LARGE SCALE GENOMIC DNA]</scope>
    <source>
        <strain evidence="1 2">SBC82</strain>
    </source>
</reference>